<accession>H5S9J0</accession>
<gene>
    <name evidence="3" type="ORF">HGMM_F03C06C31</name>
</gene>
<protein>
    <submittedName>
        <fullName evidence="3">Pleiotropic regulatory protein</fullName>
    </submittedName>
</protein>
<evidence type="ECO:0000313" key="3">
    <source>
        <dbReference type="EMBL" id="BAL52826.1"/>
    </source>
</evidence>
<dbReference type="InterPro" id="IPR000653">
    <property type="entry name" value="DegT/StrS_aminotransferase"/>
</dbReference>
<evidence type="ECO:0000256" key="2">
    <source>
        <dbReference type="ARBA" id="ARBA00037999"/>
    </source>
</evidence>
<keyword evidence="1" id="KW-0663">Pyridoxal phosphate</keyword>
<dbReference type="GO" id="GO:0008483">
    <property type="term" value="F:transaminase activity"/>
    <property type="evidence" value="ECO:0007669"/>
    <property type="project" value="TreeGrafter"/>
</dbReference>
<dbReference type="Gene3D" id="3.90.1150.10">
    <property type="entry name" value="Aspartate Aminotransferase, domain 1"/>
    <property type="match status" value="1"/>
</dbReference>
<dbReference type="InterPro" id="IPR015424">
    <property type="entry name" value="PyrdxlP-dep_Trfase"/>
</dbReference>
<reference evidence="3" key="2">
    <citation type="journal article" date="2012" name="PLoS ONE">
        <title>A Deeply Branching Thermophilic Bacterium with an Ancient Acetyl-CoA Pathway Dominates a Subsurface Ecosystem.</title>
        <authorList>
            <person name="Takami H."/>
            <person name="Noguchi H."/>
            <person name="Takaki Y."/>
            <person name="Uchiyama I."/>
            <person name="Toyoda A."/>
            <person name="Nishi S."/>
            <person name="Chee G.-J."/>
            <person name="Arai W."/>
            <person name="Nunoura T."/>
            <person name="Itoh T."/>
            <person name="Hattori M."/>
            <person name="Takai K."/>
        </authorList>
    </citation>
    <scope>NUCLEOTIDE SEQUENCE</scope>
</reference>
<dbReference type="AlphaFoldDB" id="H5S9J0"/>
<name>H5S9J0_9ZZZZ</name>
<dbReference type="GO" id="GO:0030170">
    <property type="term" value="F:pyridoxal phosphate binding"/>
    <property type="evidence" value="ECO:0007669"/>
    <property type="project" value="UniProtKB-ARBA"/>
</dbReference>
<dbReference type="PANTHER" id="PTHR30244:SF36">
    <property type="entry name" value="3-OXO-GLUCOSE-6-PHOSPHATE:GLUTAMATE AMINOTRANSFERASE"/>
    <property type="match status" value="1"/>
</dbReference>
<comment type="similarity">
    <text evidence="2">Belongs to the DegT/DnrJ/EryC1 family.</text>
</comment>
<sequence>MADLGSQYRRIRAEVEPLLHEVLESGRYVLGKHVAALEEEIAALCHAQHAVGVNSGTDALKLTLRAIDIRPGDEVITTPFTFVSTAEVVVLLGAKPVFVDIDPYTYNIDPDQVERAITPRTRAILPVDLYGQSAEMRVLREIADRYGLWLIEDAAQAIGARHHDQPIGAFAHAATLSFFPTKNIGGAGDGGMVITNDSEIARRVRSLRVHGMNGGYYYEDIGYTSRLDEIQAAILRVKLRYLHEWTERRRYHAALYRTLLAETDLQLPTVAPHNYHVYHQFTIRHPQRDLLREYLCERGIESAVYYPLPLHLQPAYQFLGYERGAFPHAERAAQEVLSIPIHSELTEDQIAFVSEVIQAFAHAEVAIR</sequence>
<dbReference type="Pfam" id="PF01041">
    <property type="entry name" value="DegT_DnrJ_EryC1"/>
    <property type="match status" value="1"/>
</dbReference>
<dbReference type="InterPro" id="IPR015421">
    <property type="entry name" value="PyrdxlP-dep_Trfase_major"/>
</dbReference>
<dbReference type="InterPro" id="IPR015422">
    <property type="entry name" value="PyrdxlP-dep_Trfase_small"/>
</dbReference>
<dbReference type="SUPFAM" id="SSF53383">
    <property type="entry name" value="PLP-dependent transferases"/>
    <property type="match status" value="1"/>
</dbReference>
<organism evidence="3">
    <name type="scientific">uncultured prokaryote</name>
    <dbReference type="NCBI Taxonomy" id="198431"/>
    <lineage>
        <taxon>unclassified sequences</taxon>
        <taxon>environmental samples</taxon>
    </lineage>
</organism>
<dbReference type="PIRSF" id="PIRSF000390">
    <property type="entry name" value="PLP_StrS"/>
    <property type="match status" value="1"/>
</dbReference>
<proteinExistence type="inferred from homology"/>
<reference evidence="3" key="1">
    <citation type="journal article" date="2005" name="Environ. Microbiol.">
        <title>Genetic and functional properties of uncultivated thermophilic crenarchaeotes from a subsurface gold mine as revealed by analysis of genome fragments.</title>
        <authorList>
            <person name="Nunoura T."/>
            <person name="Hirayama H."/>
            <person name="Takami H."/>
            <person name="Oida H."/>
            <person name="Nishi S."/>
            <person name="Shimamura S."/>
            <person name="Suzuki Y."/>
            <person name="Inagaki F."/>
            <person name="Takai K."/>
            <person name="Nealson K.H."/>
            <person name="Horikoshi K."/>
        </authorList>
    </citation>
    <scope>NUCLEOTIDE SEQUENCE</scope>
</reference>
<dbReference type="FunFam" id="3.40.640.10:FF:000089">
    <property type="entry name" value="Aminotransferase, DegT/DnrJ/EryC1/StrS family"/>
    <property type="match status" value="1"/>
</dbReference>
<evidence type="ECO:0000256" key="1">
    <source>
        <dbReference type="ARBA" id="ARBA00022898"/>
    </source>
</evidence>
<dbReference type="EMBL" id="AP011640">
    <property type="protein sequence ID" value="BAL52826.1"/>
    <property type="molecule type" value="Genomic_DNA"/>
</dbReference>
<dbReference type="GO" id="GO:0000271">
    <property type="term" value="P:polysaccharide biosynthetic process"/>
    <property type="evidence" value="ECO:0007669"/>
    <property type="project" value="TreeGrafter"/>
</dbReference>
<dbReference type="Gene3D" id="3.40.640.10">
    <property type="entry name" value="Type I PLP-dependent aspartate aminotransferase-like (Major domain)"/>
    <property type="match status" value="1"/>
</dbReference>
<dbReference type="CDD" id="cd00616">
    <property type="entry name" value="AHBA_syn"/>
    <property type="match status" value="1"/>
</dbReference>
<dbReference type="PANTHER" id="PTHR30244">
    <property type="entry name" value="TRANSAMINASE"/>
    <property type="match status" value="1"/>
</dbReference>